<dbReference type="GO" id="GO:0005525">
    <property type="term" value="F:GTP binding"/>
    <property type="evidence" value="ECO:0007669"/>
    <property type="project" value="UniProtKB-KW"/>
</dbReference>
<dbReference type="InterPro" id="IPR023179">
    <property type="entry name" value="GTP-bd_ortho_bundle_sf"/>
</dbReference>
<accession>A0A2K3MTE3</accession>
<gene>
    <name evidence="3" type="ORF">L195_g017191</name>
</gene>
<dbReference type="GO" id="GO:0032543">
    <property type="term" value="P:mitochondrial translation"/>
    <property type="evidence" value="ECO:0007669"/>
    <property type="project" value="TreeGrafter"/>
</dbReference>
<dbReference type="Gene3D" id="1.10.1580.10">
    <property type="match status" value="1"/>
</dbReference>
<name>A0A2K3MTE3_TRIPR</name>
<reference evidence="3 4" key="1">
    <citation type="journal article" date="2014" name="Am. J. Bot.">
        <title>Genome assembly and annotation for red clover (Trifolium pratense; Fabaceae).</title>
        <authorList>
            <person name="Istvanek J."/>
            <person name="Jaros M."/>
            <person name="Krenek A."/>
            <person name="Repkova J."/>
        </authorList>
    </citation>
    <scope>NUCLEOTIDE SEQUENCE [LARGE SCALE GENOMIC DNA]</scope>
    <source>
        <strain evidence="4">cv. Tatra</strain>
        <tissue evidence="3">Young leaves</tissue>
    </source>
</reference>
<dbReference type="AlphaFoldDB" id="A0A2K3MTE3"/>
<evidence type="ECO:0000313" key="3">
    <source>
        <dbReference type="EMBL" id="PNX94026.1"/>
    </source>
</evidence>
<dbReference type="FunFam" id="1.10.1580.10:FF:000007">
    <property type="entry name" value="Mitochondrial GTPase 1"/>
    <property type="match status" value="1"/>
</dbReference>
<dbReference type="GO" id="GO:0003924">
    <property type="term" value="F:GTPase activity"/>
    <property type="evidence" value="ECO:0007669"/>
    <property type="project" value="TreeGrafter"/>
</dbReference>
<evidence type="ECO:0000313" key="4">
    <source>
        <dbReference type="Proteomes" id="UP000236291"/>
    </source>
</evidence>
<organism evidence="3 4">
    <name type="scientific">Trifolium pratense</name>
    <name type="common">Red clover</name>
    <dbReference type="NCBI Taxonomy" id="57577"/>
    <lineage>
        <taxon>Eukaryota</taxon>
        <taxon>Viridiplantae</taxon>
        <taxon>Streptophyta</taxon>
        <taxon>Embryophyta</taxon>
        <taxon>Tracheophyta</taxon>
        <taxon>Spermatophyta</taxon>
        <taxon>Magnoliopsida</taxon>
        <taxon>eudicotyledons</taxon>
        <taxon>Gunneridae</taxon>
        <taxon>Pentapetalae</taxon>
        <taxon>rosids</taxon>
        <taxon>fabids</taxon>
        <taxon>Fabales</taxon>
        <taxon>Fabaceae</taxon>
        <taxon>Papilionoideae</taxon>
        <taxon>50 kb inversion clade</taxon>
        <taxon>NPAAA clade</taxon>
        <taxon>Hologalegina</taxon>
        <taxon>IRL clade</taxon>
        <taxon>Trifolieae</taxon>
        <taxon>Trifolium</taxon>
    </lineage>
</organism>
<proteinExistence type="predicted"/>
<sequence length="135" mass="15238">MCPAAPRPGVTRDLRWVRFGKDLELLDSPGILPMRISDQSAAIKLAICDDIGERSYDVADVAGILVQMLTKFPTVGRDMLCKRYKIDEDSECGKIFIEKLAVHLFNGDVHQAAYRVLSDFRKGRFGWTALERPPR</sequence>
<comment type="caution">
    <text evidence="3">The sequence shown here is derived from an EMBL/GenBank/DDBJ whole genome shotgun (WGS) entry which is preliminary data.</text>
</comment>
<keyword evidence="1" id="KW-0547">Nucleotide-binding</keyword>
<dbReference type="STRING" id="57577.A0A2K3MTE3"/>
<keyword evidence="2" id="KW-0342">GTP-binding</keyword>
<dbReference type="EMBL" id="ASHM01012070">
    <property type="protein sequence ID" value="PNX94026.1"/>
    <property type="molecule type" value="Genomic_DNA"/>
</dbReference>
<dbReference type="PANTHER" id="PTHR45782">
    <property type="entry name" value="MITOCHONDRIAL RIBOSOME-ASSOCIATED GTPASE 1"/>
    <property type="match status" value="1"/>
</dbReference>
<reference evidence="3 4" key="2">
    <citation type="journal article" date="2017" name="Front. Plant Sci.">
        <title>Gene Classification and Mining of Molecular Markers Useful in Red Clover (Trifolium pratense) Breeding.</title>
        <authorList>
            <person name="Istvanek J."/>
            <person name="Dluhosova J."/>
            <person name="Dluhos P."/>
            <person name="Patkova L."/>
            <person name="Nedelnik J."/>
            <person name="Repkova J."/>
        </authorList>
    </citation>
    <scope>NUCLEOTIDE SEQUENCE [LARGE SCALE GENOMIC DNA]</scope>
    <source>
        <strain evidence="4">cv. Tatra</strain>
        <tissue evidence="3">Young leaves</tissue>
    </source>
</reference>
<dbReference type="InterPro" id="IPR027417">
    <property type="entry name" value="P-loop_NTPase"/>
</dbReference>
<dbReference type="PANTHER" id="PTHR45782:SF5">
    <property type="entry name" value="DAR GTPASE 3, CHLOROPLASTIC"/>
    <property type="match status" value="1"/>
</dbReference>
<dbReference type="SUPFAM" id="SSF52540">
    <property type="entry name" value="P-loop containing nucleoside triphosphate hydrolases"/>
    <property type="match status" value="1"/>
</dbReference>
<dbReference type="Proteomes" id="UP000236291">
    <property type="component" value="Unassembled WGS sequence"/>
</dbReference>
<protein>
    <submittedName>
        <fullName evidence="3">Ribosome biogenesis GTPase A-like protein</fullName>
    </submittedName>
</protein>
<dbReference type="GO" id="GO:0005739">
    <property type="term" value="C:mitochondrion"/>
    <property type="evidence" value="ECO:0007669"/>
    <property type="project" value="TreeGrafter"/>
</dbReference>
<evidence type="ECO:0000256" key="2">
    <source>
        <dbReference type="ARBA" id="ARBA00023134"/>
    </source>
</evidence>
<evidence type="ECO:0000256" key="1">
    <source>
        <dbReference type="ARBA" id="ARBA00022741"/>
    </source>
</evidence>